<gene>
    <name evidence="2" type="ORF">N658DRAFT_310455</name>
</gene>
<accession>A0AAN6Q9G6</accession>
<comment type="caution">
    <text evidence="2">The sequence shown here is derived from an EMBL/GenBank/DDBJ whole genome shotgun (WGS) entry which is preliminary data.</text>
</comment>
<name>A0AAN6Q9G6_9PEZI</name>
<protein>
    <submittedName>
        <fullName evidence="2">Uncharacterized protein</fullName>
    </submittedName>
</protein>
<reference evidence="2" key="2">
    <citation type="submission" date="2023-05" db="EMBL/GenBank/DDBJ databases">
        <authorList>
            <consortium name="Lawrence Berkeley National Laboratory"/>
            <person name="Steindorff A."/>
            <person name="Hensen N."/>
            <person name="Bonometti L."/>
            <person name="Westerberg I."/>
            <person name="Brannstrom I.O."/>
            <person name="Guillou S."/>
            <person name="Cros-Aarteil S."/>
            <person name="Calhoun S."/>
            <person name="Haridas S."/>
            <person name="Kuo A."/>
            <person name="Mondo S."/>
            <person name="Pangilinan J."/>
            <person name="Riley R."/>
            <person name="Labutti K."/>
            <person name="Andreopoulos B."/>
            <person name="Lipzen A."/>
            <person name="Chen C."/>
            <person name="Yanf M."/>
            <person name="Daum C."/>
            <person name="Ng V."/>
            <person name="Clum A."/>
            <person name="Ohm R."/>
            <person name="Martin F."/>
            <person name="Silar P."/>
            <person name="Natvig D."/>
            <person name="Lalanne C."/>
            <person name="Gautier V."/>
            <person name="Ament-Velasquez S.L."/>
            <person name="Kruys A."/>
            <person name="Hutchinson M.I."/>
            <person name="Powell A.J."/>
            <person name="Barry K."/>
            <person name="Miller A.N."/>
            <person name="Grigoriev I.V."/>
            <person name="Debuchy R."/>
            <person name="Gladieux P."/>
            <person name="Thoren M.H."/>
            <person name="Johannesson H."/>
        </authorList>
    </citation>
    <scope>NUCLEOTIDE SEQUENCE</scope>
    <source>
        <strain evidence="2">CBS 757.83</strain>
    </source>
</reference>
<evidence type="ECO:0000256" key="1">
    <source>
        <dbReference type="SAM" id="MobiDB-lite"/>
    </source>
</evidence>
<organism evidence="2 3">
    <name type="scientific">Parathielavia hyrcaniae</name>
    <dbReference type="NCBI Taxonomy" id="113614"/>
    <lineage>
        <taxon>Eukaryota</taxon>
        <taxon>Fungi</taxon>
        <taxon>Dikarya</taxon>
        <taxon>Ascomycota</taxon>
        <taxon>Pezizomycotina</taxon>
        <taxon>Sordariomycetes</taxon>
        <taxon>Sordariomycetidae</taxon>
        <taxon>Sordariales</taxon>
        <taxon>Chaetomiaceae</taxon>
        <taxon>Parathielavia</taxon>
    </lineage>
</organism>
<dbReference type="Proteomes" id="UP001305647">
    <property type="component" value="Unassembled WGS sequence"/>
</dbReference>
<feature type="region of interest" description="Disordered" evidence="1">
    <location>
        <begin position="1"/>
        <end position="64"/>
    </location>
</feature>
<dbReference type="EMBL" id="MU863629">
    <property type="protein sequence ID" value="KAK4103366.1"/>
    <property type="molecule type" value="Genomic_DNA"/>
</dbReference>
<sequence>MNGAQQTDTPAEKPSQGATASPAPANGNSAINKKRKKDGLKPIITTEGPGSAMGPIIPHGRGNRKPRAMCAFAATSHNTVAWVSRSLVTARTRGAGLQIFVVPLAPVSSRVGILPRANPRIHFPFPPSFYCPLPISPPRQGLR</sequence>
<keyword evidence="3" id="KW-1185">Reference proteome</keyword>
<evidence type="ECO:0000313" key="2">
    <source>
        <dbReference type="EMBL" id="KAK4103366.1"/>
    </source>
</evidence>
<dbReference type="AlphaFoldDB" id="A0AAN6Q9G6"/>
<reference evidence="2" key="1">
    <citation type="journal article" date="2023" name="Mol. Phylogenet. Evol.">
        <title>Genome-scale phylogeny and comparative genomics of the fungal order Sordariales.</title>
        <authorList>
            <person name="Hensen N."/>
            <person name="Bonometti L."/>
            <person name="Westerberg I."/>
            <person name="Brannstrom I.O."/>
            <person name="Guillou S."/>
            <person name="Cros-Aarteil S."/>
            <person name="Calhoun S."/>
            <person name="Haridas S."/>
            <person name="Kuo A."/>
            <person name="Mondo S."/>
            <person name="Pangilinan J."/>
            <person name="Riley R."/>
            <person name="LaButti K."/>
            <person name="Andreopoulos B."/>
            <person name="Lipzen A."/>
            <person name="Chen C."/>
            <person name="Yan M."/>
            <person name="Daum C."/>
            <person name="Ng V."/>
            <person name="Clum A."/>
            <person name="Steindorff A."/>
            <person name="Ohm R.A."/>
            <person name="Martin F."/>
            <person name="Silar P."/>
            <person name="Natvig D.O."/>
            <person name="Lalanne C."/>
            <person name="Gautier V."/>
            <person name="Ament-Velasquez S.L."/>
            <person name="Kruys A."/>
            <person name="Hutchinson M.I."/>
            <person name="Powell A.J."/>
            <person name="Barry K."/>
            <person name="Miller A.N."/>
            <person name="Grigoriev I.V."/>
            <person name="Debuchy R."/>
            <person name="Gladieux P."/>
            <person name="Hiltunen Thoren M."/>
            <person name="Johannesson H."/>
        </authorList>
    </citation>
    <scope>NUCLEOTIDE SEQUENCE</scope>
    <source>
        <strain evidence="2">CBS 757.83</strain>
    </source>
</reference>
<proteinExistence type="predicted"/>
<evidence type="ECO:0000313" key="3">
    <source>
        <dbReference type="Proteomes" id="UP001305647"/>
    </source>
</evidence>